<sequence length="74" mass="7198">MARFLVSSLNVDDSSSKAGAMISYSEVSKKKNKNKPKSIGTCASNIDGAGSLIMYSGGAGGGDGGDGGACCGGC</sequence>
<gene>
    <name evidence="1" type="ORF">K7X08_020713</name>
</gene>
<accession>A0A9Q1RRD8</accession>
<protein>
    <submittedName>
        <fullName evidence="1">Uncharacterized protein</fullName>
    </submittedName>
</protein>
<dbReference type="EMBL" id="JAJAGQ010000003">
    <property type="protein sequence ID" value="KAJ8567991.1"/>
    <property type="molecule type" value="Genomic_DNA"/>
</dbReference>
<dbReference type="AlphaFoldDB" id="A0A9Q1RRD8"/>
<dbReference type="Proteomes" id="UP001152561">
    <property type="component" value="Unassembled WGS sequence"/>
</dbReference>
<evidence type="ECO:0000313" key="1">
    <source>
        <dbReference type="EMBL" id="KAJ8567991.1"/>
    </source>
</evidence>
<evidence type="ECO:0000313" key="2">
    <source>
        <dbReference type="Proteomes" id="UP001152561"/>
    </source>
</evidence>
<proteinExistence type="predicted"/>
<keyword evidence="2" id="KW-1185">Reference proteome</keyword>
<name>A0A9Q1RRD8_9SOLA</name>
<reference evidence="2" key="1">
    <citation type="journal article" date="2023" name="Proc. Natl. Acad. Sci. U.S.A.">
        <title>Genomic and structural basis for evolution of tropane alkaloid biosynthesis.</title>
        <authorList>
            <person name="Wanga Y.-J."/>
            <person name="Taina T."/>
            <person name="Yua J.-Y."/>
            <person name="Lia J."/>
            <person name="Xua B."/>
            <person name="Chenc J."/>
            <person name="D'Auriad J.C."/>
            <person name="Huanga J.-P."/>
            <person name="Huanga S.-X."/>
        </authorList>
    </citation>
    <scope>NUCLEOTIDE SEQUENCE [LARGE SCALE GENOMIC DNA]</scope>
    <source>
        <strain evidence="2">cv. KIB-2019</strain>
    </source>
</reference>
<organism evidence="1 2">
    <name type="scientific">Anisodus acutangulus</name>
    <dbReference type="NCBI Taxonomy" id="402998"/>
    <lineage>
        <taxon>Eukaryota</taxon>
        <taxon>Viridiplantae</taxon>
        <taxon>Streptophyta</taxon>
        <taxon>Embryophyta</taxon>
        <taxon>Tracheophyta</taxon>
        <taxon>Spermatophyta</taxon>
        <taxon>Magnoliopsida</taxon>
        <taxon>eudicotyledons</taxon>
        <taxon>Gunneridae</taxon>
        <taxon>Pentapetalae</taxon>
        <taxon>asterids</taxon>
        <taxon>lamiids</taxon>
        <taxon>Solanales</taxon>
        <taxon>Solanaceae</taxon>
        <taxon>Solanoideae</taxon>
        <taxon>Hyoscyameae</taxon>
        <taxon>Anisodus</taxon>
    </lineage>
</organism>
<comment type="caution">
    <text evidence="1">The sequence shown here is derived from an EMBL/GenBank/DDBJ whole genome shotgun (WGS) entry which is preliminary data.</text>
</comment>